<name>A0A834YF96_TETSI</name>
<reference evidence="1 2" key="1">
    <citation type="submission" date="2020-04" db="EMBL/GenBank/DDBJ databases">
        <title>Plant Genome Project.</title>
        <authorList>
            <person name="Zhang R.-G."/>
        </authorList>
    </citation>
    <scope>NUCLEOTIDE SEQUENCE [LARGE SCALE GENOMIC DNA]</scope>
    <source>
        <strain evidence="1">YNK0</strain>
        <tissue evidence="1">Leaf</tissue>
    </source>
</reference>
<dbReference type="Proteomes" id="UP000655225">
    <property type="component" value="Unassembled WGS sequence"/>
</dbReference>
<comment type="caution">
    <text evidence="1">The sequence shown here is derived from an EMBL/GenBank/DDBJ whole genome shotgun (WGS) entry which is preliminary data.</text>
</comment>
<accession>A0A834YF96</accession>
<organism evidence="1 2">
    <name type="scientific">Tetracentron sinense</name>
    <name type="common">Spur-leaf</name>
    <dbReference type="NCBI Taxonomy" id="13715"/>
    <lineage>
        <taxon>Eukaryota</taxon>
        <taxon>Viridiplantae</taxon>
        <taxon>Streptophyta</taxon>
        <taxon>Embryophyta</taxon>
        <taxon>Tracheophyta</taxon>
        <taxon>Spermatophyta</taxon>
        <taxon>Magnoliopsida</taxon>
        <taxon>Trochodendrales</taxon>
        <taxon>Trochodendraceae</taxon>
        <taxon>Tetracentron</taxon>
    </lineage>
</organism>
<sequence length="71" mass="7977">MPLQVSEKGNFVNIFYELRALDIFVEARIVPIPNLKRKQAYEGDPELTVAALRRAASVTTLTNYSLALRSP</sequence>
<protein>
    <submittedName>
        <fullName evidence="1">Uncharacterized protein</fullName>
    </submittedName>
</protein>
<evidence type="ECO:0000313" key="2">
    <source>
        <dbReference type="Proteomes" id="UP000655225"/>
    </source>
</evidence>
<dbReference type="AlphaFoldDB" id="A0A834YF96"/>
<gene>
    <name evidence="1" type="ORF">HHK36_026356</name>
</gene>
<proteinExistence type="predicted"/>
<dbReference type="EMBL" id="JABCRI010000020">
    <property type="protein sequence ID" value="KAF8387702.1"/>
    <property type="molecule type" value="Genomic_DNA"/>
</dbReference>
<keyword evidence="2" id="KW-1185">Reference proteome</keyword>
<evidence type="ECO:0000313" key="1">
    <source>
        <dbReference type="EMBL" id="KAF8387702.1"/>
    </source>
</evidence>